<reference evidence="3" key="1">
    <citation type="journal article" date="2019" name="Int. J. Syst. Evol. Microbiol.">
        <title>The Global Catalogue of Microorganisms (GCM) 10K type strain sequencing project: providing services to taxonomists for standard genome sequencing and annotation.</title>
        <authorList>
            <consortium name="The Broad Institute Genomics Platform"/>
            <consortium name="The Broad Institute Genome Sequencing Center for Infectious Disease"/>
            <person name="Wu L."/>
            <person name="Ma J."/>
        </authorList>
    </citation>
    <scope>NUCLEOTIDE SEQUENCE [LARGE SCALE GENOMIC DNA]</scope>
    <source>
        <strain evidence="3">CGMCC 1.7030</strain>
    </source>
</reference>
<protein>
    <submittedName>
        <fullName evidence="2">GIY-YIG nuclease family protein</fullName>
    </submittedName>
</protein>
<dbReference type="InterPro" id="IPR035901">
    <property type="entry name" value="GIY-YIG_endonuc_sf"/>
</dbReference>
<dbReference type="Pfam" id="PF01541">
    <property type="entry name" value="GIY-YIG"/>
    <property type="match status" value="1"/>
</dbReference>
<organism evidence="2 3">
    <name type="scientific">Algoriphagus aquatilis</name>
    <dbReference type="NCBI Taxonomy" id="490186"/>
    <lineage>
        <taxon>Bacteria</taxon>
        <taxon>Pseudomonadati</taxon>
        <taxon>Bacteroidota</taxon>
        <taxon>Cytophagia</taxon>
        <taxon>Cytophagales</taxon>
        <taxon>Cyclobacteriaceae</taxon>
        <taxon>Algoriphagus</taxon>
    </lineage>
</organism>
<dbReference type="Gene3D" id="3.40.1440.10">
    <property type="entry name" value="GIY-YIG endonuclease"/>
    <property type="match status" value="1"/>
</dbReference>
<dbReference type="RefSeq" id="WP_377916834.1">
    <property type="nucleotide sequence ID" value="NZ_JBHSKS010000014.1"/>
</dbReference>
<accession>A0ABW0C0K8</accession>
<evidence type="ECO:0000259" key="1">
    <source>
        <dbReference type="Pfam" id="PF01541"/>
    </source>
</evidence>
<dbReference type="SUPFAM" id="SSF82771">
    <property type="entry name" value="GIY-YIG endonuclease"/>
    <property type="match status" value="1"/>
</dbReference>
<evidence type="ECO:0000313" key="2">
    <source>
        <dbReference type="EMBL" id="MFC5193155.1"/>
    </source>
</evidence>
<dbReference type="Proteomes" id="UP001596163">
    <property type="component" value="Unassembled WGS sequence"/>
</dbReference>
<dbReference type="EMBL" id="JBHSKS010000014">
    <property type="protein sequence ID" value="MFC5193155.1"/>
    <property type="molecule type" value="Genomic_DNA"/>
</dbReference>
<gene>
    <name evidence="2" type="ORF">ACFPIK_15395</name>
</gene>
<dbReference type="InterPro" id="IPR000305">
    <property type="entry name" value="GIY-YIG_endonuc"/>
</dbReference>
<sequence>MPCYFYILFSEAKNRFYIGHTCEGLAERFRKHNSNHKGFTGGLVGFSRKQVVFNFRSKPQIFLGLFYFH</sequence>
<keyword evidence="3" id="KW-1185">Reference proteome</keyword>
<feature type="domain" description="GIY-YIG" evidence="1">
    <location>
        <begin position="3"/>
        <end position="40"/>
    </location>
</feature>
<name>A0ABW0C0K8_9BACT</name>
<comment type="caution">
    <text evidence="2">The sequence shown here is derived from an EMBL/GenBank/DDBJ whole genome shotgun (WGS) entry which is preliminary data.</text>
</comment>
<proteinExistence type="predicted"/>
<evidence type="ECO:0000313" key="3">
    <source>
        <dbReference type="Proteomes" id="UP001596163"/>
    </source>
</evidence>